<organism evidence="2 3">
    <name type="scientific">Lysinibacillus antri</name>
    <dbReference type="NCBI Taxonomy" id="2498145"/>
    <lineage>
        <taxon>Bacteria</taxon>
        <taxon>Bacillati</taxon>
        <taxon>Bacillota</taxon>
        <taxon>Bacilli</taxon>
        <taxon>Bacillales</taxon>
        <taxon>Bacillaceae</taxon>
        <taxon>Lysinibacillus</taxon>
    </lineage>
</organism>
<comment type="caution">
    <text evidence="2">The sequence shown here is derived from an EMBL/GenBank/DDBJ whole genome shotgun (WGS) entry which is preliminary data.</text>
</comment>
<dbReference type="PANTHER" id="PTHR14911">
    <property type="entry name" value="THUMP DOMAIN-CONTAINING"/>
    <property type="match status" value="1"/>
</dbReference>
<dbReference type="InterPro" id="IPR000241">
    <property type="entry name" value="RlmKL-like_Mtase"/>
</dbReference>
<keyword evidence="2" id="KW-0808">Transferase</keyword>
<reference evidence="2 3" key="1">
    <citation type="submission" date="2018-12" db="EMBL/GenBank/DDBJ databases">
        <title>Lysinibacillus antri sp. nov., isolated from a cave soil.</title>
        <authorList>
            <person name="Narsing Rao M.P."/>
            <person name="Zhang H."/>
            <person name="Dong Z.-Y."/>
            <person name="Niu X.-K."/>
            <person name="Zhang K."/>
            <person name="Fang B.-Z."/>
            <person name="Kang Y.-Q."/>
            <person name="Xiao M."/>
            <person name="Li W.-J."/>
        </authorList>
    </citation>
    <scope>NUCLEOTIDE SEQUENCE [LARGE SCALE GENOMIC DNA]</scope>
    <source>
        <strain evidence="2 3">SYSU K30002</strain>
    </source>
</reference>
<feature type="domain" description="Ribosomal RNA large subunit methyltransferase K/L-like methyltransferase" evidence="1">
    <location>
        <begin position="133"/>
        <end position="233"/>
    </location>
</feature>
<name>A0A3S0WF75_9BACI</name>
<keyword evidence="3" id="KW-1185">Reference proteome</keyword>
<dbReference type="AlphaFoldDB" id="A0A3S0WF75"/>
<dbReference type="Pfam" id="PF01170">
    <property type="entry name" value="UPF0020"/>
    <property type="match status" value="1"/>
</dbReference>
<gene>
    <name evidence="2" type="ORF">EK386_14440</name>
</gene>
<accession>A0A3S0WF75</accession>
<sequence length="291" mass="33004">MEMRSFFGFDTQANFLISDIAIDPSRSPFIEERLEVLIQADNLTEIHEFAKGLKLDKTYKVINLNKMDIGHNKKISHSERRQIERDIGLFIDGEPELDHPEVLFGVILLDGFWYFGKYVKSESIWRKHVHKPNSYSTALNTRVARAIANIADPHLNGIRLIDPCCGIGTVVVEALSMGMDIVGRDISPFVCVGARENIAFFGLDGNITKGPIAEVTEHYDVAIIDLPYNIYTHASPEEQFDIIRHARRIADRAVIVTVEPIDAMLADVAFIIRDRCVAKKQQFERHILLCE</sequence>
<dbReference type="SUPFAM" id="SSF53335">
    <property type="entry name" value="S-adenosyl-L-methionine-dependent methyltransferases"/>
    <property type="match status" value="1"/>
</dbReference>
<evidence type="ECO:0000259" key="1">
    <source>
        <dbReference type="Pfam" id="PF01170"/>
    </source>
</evidence>
<dbReference type="EMBL" id="RYYR01000022">
    <property type="protein sequence ID" value="RUL49914.1"/>
    <property type="molecule type" value="Genomic_DNA"/>
</dbReference>
<dbReference type="Proteomes" id="UP000287910">
    <property type="component" value="Unassembled WGS sequence"/>
</dbReference>
<dbReference type="GO" id="GO:0030488">
    <property type="term" value="P:tRNA methylation"/>
    <property type="evidence" value="ECO:0007669"/>
    <property type="project" value="TreeGrafter"/>
</dbReference>
<dbReference type="InterPro" id="IPR029063">
    <property type="entry name" value="SAM-dependent_MTases_sf"/>
</dbReference>
<dbReference type="PANTHER" id="PTHR14911:SF13">
    <property type="entry name" value="TRNA (GUANINE(6)-N2)-METHYLTRANSFERASE THUMP3"/>
    <property type="match status" value="1"/>
</dbReference>
<protein>
    <submittedName>
        <fullName evidence="2">RNA methyltransferase</fullName>
    </submittedName>
</protein>
<evidence type="ECO:0000313" key="2">
    <source>
        <dbReference type="EMBL" id="RUL49914.1"/>
    </source>
</evidence>
<proteinExistence type="predicted"/>
<dbReference type="Gene3D" id="3.40.50.150">
    <property type="entry name" value="Vaccinia Virus protein VP39"/>
    <property type="match status" value="1"/>
</dbReference>
<dbReference type="GO" id="GO:0016423">
    <property type="term" value="F:tRNA (guanine) methyltransferase activity"/>
    <property type="evidence" value="ECO:0007669"/>
    <property type="project" value="TreeGrafter"/>
</dbReference>
<evidence type="ECO:0000313" key="3">
    <source>
        <dbReference type="Proteomes" id="UP000287910"/>
    </source>
</evidence>
<keyword evidence="2" id="KW-0489">Methyltransferase</keyword>
<dbReference type="CDD" id="cd02440">
    <property type="entry name" value="AdoMet_MTases"/>
    <property type="match status" value="1"/>
</dbReference>